<evidence type="ECO:0000256" key="3">
    <source>
        <dbReference type="ARBA" id="ARBA00022692"/>
    </source>
</evidence>
<comment type="subcellular location">
    <subcellularLocation>
        <location evidence="1">Membrane</location>
        <topology evidence="1">Multi-pass membrane protein</topology>
    </subcellularLocation>
</comment>
<dbReference type="EMBL" id="KZ819191">
    <property type="protein sequence ID" value="PWZ01222.1"/>
    <property type="molecule type" value="Genomic_DNA"/>
</dbReference>
<evidence type="ECO:0000256" key="1">
    <source>
        <dbReference type="ARBA" id="ARBA00004141"/>
    </source>
</evidence>
<dbReference type="SUPFAM" id="SSF103473">
    <property type="entry name" value="MFS general substrate transporter"/>
    <property type="match status" value="1"/>
</dbReference>
<dbReference type="FunFam" id="1.20.1250.20:FF:000013">
    <property type="entry name" value="MFS general substrate transporter"/>
    <property type="match status" value="1"/>
</dbReference>
<reference evidence="8 9" key="1">
    <citation type="journal article" date="2018" name="Mol. Biol. Evol.">
        <title>Broad Genomic Sampling Reveals a Smut Pathogenic Ancestry of the Fungal Clade Ustilaginomycotina.</title>
        <authorList>
            <person name="Kijpornyongpan T."/>
            <person name="Mondo S.J."/>
            <person name="Barry K."/>
            <person name="Sandor L."/>
            <person name="Lee J."/>
            <person name="Lipzen A."/>
            <person name="Pangilinan J."/>
            <person name="LaButti K."/>
            <person name="Hainaut M."/>
            <person name="Henrissat B."/>
            <person name="Grigoriev I.V."/>
            <person name="Spatafora J.W."/>
            <person name="Aime M.C."/>
        </authorList>
    </citation>
    <scope>NUCLEOTIDE SEQUENCE [LARGE SCALE GENOMIC DNA]</scope>
    <source>
        <strain evidence="8 9">MCA 3645</strain>
    </source>
</reference>
<dbReference type="GO" id="GO:0022857">
    <property type="term" value="F:transmembrane transporter activity"/>
    <property type="evidence" value="ECO:0007669"/>
    <property type="project" value="InterPro"/>
</dbReference>
<dbReference type="Pfam" id="PF07690">
    <property type="entry name" value="MFS_1"/>
    <property type="match status" value="1"/>
</dbReference>
<name>A0A317XSZ3_9BASI</name>
<feature type="transmembrane region" description="Helical" evidence="6">
    <location>
        <begin position="162"/>
        <end position="182"/>
    </location>
</feature>
<dbReference type="FunFam" id="1.20.1250.20:FF:000057">
    <property type="entry name" value="MFS general substrate transporter"/>
    <property type="match status" value="1"/>
</dbReference>
<dbReference type="AlphaFoldDB" id="A0A317XSZ3"/>
<dbReference type="STRING" id="1882483.A0A317XSZ3"/>
<sequence length="490" mass="54130">MASQQPVPYLAKEDEKSDVLVTDVHDADLDKKIVDIEQPANADYSGFAQKSDPREIKLVRKMDIYIMTSLFSMYFMNYLDRNAIALAKLSTITKDLRLTDTQYQTSVSILFVGYVLFGVPSNMILTRVKPAPFMVGLMLLWAVISICTAFSGSFAGLVATRFFLGVVEAPYYPAAIFLMSSFYTRTEIATRIAILYMGNILATAFAGLIAAGIFQLDDKLGYAGWQWLFIIQGSATGLIALIAYPFLPDTPGTTRWLSPEERELATSRLLRDKVDETEPGSPLRGLKQAVSDPRVWLFCLMQNLHLSANGFKNFFPSVVNTLGFNRTITLVLTCPPYLIAGIFSILVSVTSGKYNERTFHITICKSIAILGFVLAPVLKNTAGRYVAMCIFTIGTYGVNSIVLGWAATVCSQTKEKKAVVIAMMTSISNASFIYTPYLFREADKPNYALAMGAMAGFSAACAGVAWVMRIILMRQNRTLHLTGSPTKYPY</sequence>
<accession>A0A317XSZ3</accession>
<feature type="transmembrane region" description="Helical" evidence="6">
    <location>
        <begin position="384"/>
        <end position="406"/>
    </location>
</feature>
<gene>
    <name evidence="8" type="ORF">BCV70DRAFT_205801</name>
</gene>
<feature type="transmembrane region" description="Helical" evidence="6">
    <location>
        <begin position="226"/>
        <end position="247"/>
    </location>
</feature>
<evidence type="ECO:0000256" key="6">
    <source>
        <dbReference type="SAM" id="Phobius"/>
    </source>
</evidence>
<keyword evidence="9" id="KW-1185">Reference proteome</keyword>
<keyword evidence="4 6" id="KW-1133">Transmembrane helix</keyword>
<feature type="transmembrane region" description="Helical" evidence="6">
    <location>
        <begin position="418"/>
        <end position="437"/>
    </location>
</feature>
<dbReference type="GO" id="GO:0016020">
    <property type="term" value="C:membrane"/>
    <property type="evidence" value="ECO:0007669"/>
    <property type="project" value="UniProtKB-SubCell"/>
</dbReference>
<evidence type="ECO:0000259" key="7">
    <source>
        <dbReference type="PROSITE" id="PS50850"/>
    </source>
</evidence>
<dbReference type="InterPro" id="IPR036259">
    <property type="entry name" value="MFS_trans_sf"/>
</dbReference>
<feature type="transmembrane region" description="Helical" evidence="6">
    <location>
        <begin position="449"/>
        <end position="472"/>
    </location>
</feature>
<feature type="transmembrane region" description="Helical" evidence="6">
    <location>
        <begin position="103"/>
        <end position="125"/>
    </location>
</feature>
<dbReference type="OrthoDB" id="2985014at2759"/>
<dbReference type="PANTHER" id="PTHR43791">
    <property type="entry name" value="PERMEASE-RELATED"/>
    <property type="match status" value="1"/>
</dbReference>
<dbReference type="Proteomes" id="UP000246740">
    <property type="component" value="Unassembled WGS sequence"/>
</dbReference>
<dbReference type="InterPro" id="IPR011701">
    <property type="entry name" value="MFS"/>
</dbReference>
<evidence type="ECO:0000313" key="9">
    <source>
        <dbReference type="Proteomes" id="UP000246740"/>
    </source>
</evidence>
<feature type="transmembrane region" description="Helical" evidence="6">
    <location>
        <begin position="327"/>
        <end position="347"/>
    </location>
</feature>
<keyword evidence="3 6" id="KW-0812">Transmembrane</keyword>
<dbReference type="PANTHER" id="PTHR43791:SF12">
    <property type="entry name" value="MAJOR FACILITATOR SUPERFAMILY (MFS) PROFILE DOMAIN-CONTAINING PROTEIN"/>
    <property type="match status" value="1"/>
</dbReference>
<evidence type="ECO:0000313" key="8">
    <source>
        <dbReference type="EMBL" id="PWZ01222.1"/>
    </source>
</evidence>
<dbReference type="PROSITE" id="PS50850">
    <property type="entry name" value="MFS"/>
    <property type="match status" value="1"/>
</dbReference>
<proteinExistence type="predicted"/>
<evidence type="ECO:0000256" key="4">
    <source>
        <dbReference type="ARBA" id="ARBA00022989"/>
    </source>
</evidence>
<dbReference type="Gene3D" id="1.20.1250.20">
    <property type="entry name" value="MFS general substrate transporter like domains"/>
    <property type="match status" value="2"/>
</dbReference>
<feature type="transmembrane region" description="Helical" evidence="6">
    <location>
        <begin position="194"/>
        <end position="214"/>
    </location>
</feature>
<evidence type="ECO:0000256" key="5">
    <source>
        <dbReference type="ARBA" id="ARBA00023136"/>
    </source>
</evidence>
<evidence type="ECO:0000256" key="2">
    <source>
        <dbReference type="ARBA" id="ARBA00022448"/>
    </source>
</evidence>
<keyword evidence="2" id="KW-0813">Transport</keyword>
<organism evidence="8 9">
    <name type="scientific">Testicularia cyperi</name>
    <dbReference type="NCBI Taxonomy" id="1882483"/>
    <lineage>
        <taxon>Eukaryota</taxon>
        <taxon>Fungi</taxon>
        <taxon>Dikarya</taxon>
        <taxon>Basidiomycota</taxon>
        <taxon>Ustilaginomycotina</taxon>
        <taxon>Ustilaginomycetes</taxon>
        <taxon>Ustilaginales</taxon>
        <taxon>Anthracoideaceae</taxon>
        <taxon>Testicularia</taxon>
    </lineage>
</organism>
<dbReference type="InterPro" id="IPR020846">
    <property type="entry name" value="MFS_dom"/>
</dbReference>
<feature type="transmembrane region" description="Helical" evidence="6">
    <location>
        <begin position="137"/>
        <end position="156"/>
    </location>
</feature>
<keyword evidence="5 6" id="KW-0472">Membrane</keyword>
<feature type="transmembrane region" description="Helical" evidence="6">
    <location>
        <begin position="359"/>
        <end position="378"/>
    </location>
</feature>
<dbReference type="InParanoid" id="A0A317XSZ3"/>
<feature type="domain" description="Major facilitator superfamily (MFS) profile" evidence="7">
    <location>
        <begin position="66"/>
        <end position="477"/>
    </location>
</feature>
<protein>
    <submittedName>
        <fullName evidence="8">MFS general substrate transporter</fullName>
    </submittedName>
</protein>